<organism evidence="13 14">
    <name type="scientific">Aminobacterium colombiense (strain DSM 12261 / ALA-1)</name>
    <dbReference type="NCBI Taxonomy" id="572547"/>
    <lineage>
        <taxon>Bacteria</taxon>
        <taxon>Thermotogati</taxon>
        <taxon>Synergistota</taxon>
        <taxon>Synergistia</taxon>
        <taxon>Synergistales</taxon>
        <taxon>Aminobacteriaceae</taxon>
        <taxon>Aminobacterium</taxon>
    </lineage>
</organism>
<dbReference type="Pfam" id="PF13932">
    <property type="entry name" value="SAM_GIDA_C"/>
    <property type="match status" value="1"/>
</dbReference>
<dbReference type="Proteomes" id="UP000002366">
    <property type="component" value="Chromosome"/>
</dbReference>
<evidence type="ECO:0000256" key="2">
    <source>
        <dbReference type="ARBA" id="ARBA00003717"/>
    </source>
</evidence>
<evidence type="ECO:0000256" key="7">
    <source>
        <dbReference type="ARBA" id="ARBA00022827"/>
    </source>
</evidence>
<dbReference type="InterPro" id="IPR049312">
    <property type="entry name" value="GIDA_C_N"/>
</dbReference>
<dbReference type="RefSeq" id="WP_013047419.1">
    <property type="nucleotide sequence ID" value="NC_014011.1"/>
</dbReference>
<dbReference type="InterPro" id="IPR002218">
    <property type="entry name" value="MnmG-rel"/>
</dbReference>
<dbReference type="PANTHER" id="PTHR11806">
    <property type="entry name" value="GLUCOSE INHIBITED DIVISION PROTEIN A"/>
    <property type="match status" value="1"/>
</dbReference>
<dbReference type="eggNOG" id="COG0445">
    <property type="taxonomic scope" value="Bacteria"/>
</dbReference>
<comment type="subcellular location">
    <subcellularLocation>
        <location evidence="11">Cytoplasm</location>
    </subcellularLocation>
</comment>
<feature type="binding site" evidence="11">
    <location>
        <position position="179"/>
    </location>
    <ligand>
        <name>FAD</name>
        <dbReference type="ChEBI" id="CHEBI:57692"/>
    </ligand>
</feature>
<dbReference type="InterPro" id="IPR026904">
    <property type="entry name" value="MnmG_C"/>
</dbReference>
<dbReference type="PROSITE" id="PS01281">
    <property type="entry name" value="GIDA_2"/>
    <property type="match status" value="1"/>
</dbReference>
<comment type="subunit">
    <text evidence="9 11">Homodimer. Heterotetramer of two MnmE and two MnmG subunits.</text>
</comment>
<dbReference type="SMART" id="SM01228">
    <property type="entry name" value="GIDA_assoc_3"/>
    <property type="match status" value="1"/>
</dbReference>
<evidence type="ECO:0000256" key="10">
    <source>
        <dbReference type="ARBA" id="ARBA00031800"/>
    </source>
</evidence>
<dbReference type="PROSITE" id="PS01280">
    <property type="entry name" value="GIDA_1"/>
    <property type="match status" value="1"/>
</dbReference>
<feature type="binding site" evidence="11">
    <location>
        <position position="124"/>
    </location>
    <ligand>
        <name>FAD</name>
        <dbReference type="ChEBI" id="CHEBI:57692"/>
    </ligand>
</feature>
<keyword evidence="14" id="KW-1185">Reference proteome</keyword>
<feature type="domain" description="tRNA uridine 5-carboxymethylaminomethyl modification enzyme C-terminal subdomain" evidence="12">
    <location>
        <begin position="544"/>
        <end position="615"/>
    </location>
</feature>
<dbReference type="GO" id="GO:0030488">
    <property type="term" value="P:tRNA methylation"/>
    <property type="evidence" value="ECO:0007669"/>
    <property type="project" value="TreeGrafter"/>
</dbReference>
<evidence type="ECO:0000256" key="6">
    <source>
        <dbReference type="ARBA" id="ARBA00022694"/>
    </source>
</evidence>
<evidence type="ECO:0000313" key="14">
    <source>
        <dbReference type="Proteomes" id="UP000002366"/>
    </source>
</evidence>
<evidence type="ECO:0000256" key="1">
    <source>
        <dbReference type="ARBA" id="ARBA00001974"/>
    </source>
</evidence>
<dbReference type="Pfam" id="PF01134">
    <property type="entry name" value="GIDA"/>
    <property type="match status" value="1"/>
</dbReference>
<dbReference type="InterPro" id="IPR036188">
    <property type="entry name" value="FAD/NAD-bd_sf"/>
</dbReference>
<dbReference type="HOGENOM" id="CLU_007831_2_2_0"/>
<dbReference type="Pfam" id="PF21680">
    <property type="entry name" value="GIDA_C_1st"/>
    <property type="match status" value="1"/>
</dbReference>
<feature type="binding site" evidence="11">
    <location>
        <begin position="271"/>
        <end position="285"/>
    </location>
    <ligand>
        <name>NAD(+)</name>
        <dbReference type="ChEBI" id="CHEBI:57540"/>
    </ligand>
</feature>
<dbReference type="InterPro" id="IPR004416">
    <property type="entry name" value="MnmG"/>
</dbReference>
<dbReference type="SUPFAM" id="SSF51905">
    <property type="entry name" value="FAD/NAD(P)-binding domain"/>
    <property type="match status" value="1"/>
</dbReference>
<evidence type="ECO:0000256" key="11">
    <source>
        <dbReference type="HAMAP-Rule" id="MF_00129"/>
    </source>
</evidence>
<evidence type="ECO:0000256" key="5">
    <source>
        <dbReference type="ARBA" id="ARBA00022630"/>
    </source>
</evidence>
<dbReference type="Gene3D" id="3.50.50.60">
    <property type="entry name" value="FAD/NAD(P)-binding domain"/>
    <property type="match status" value="2"/>
</dbReference>
<keyword evidence="7 11" id="KW-0274">FAD</keyword>
<gene>
    <name evidence="11" type="primary">mnmG</name>
    <name evidence="11" type="synonym">gidA</name>
    <name evidence="13" type="ordered locus">Amico_0004</name>
</gene>
<keyword evidence="5 11" id="KW-0285">Flavoprotein</keyword>
<protein>
    <recommendedName>
        <fullName evidence="4 11">tRNA uridine 5-carboxymethylaminomethyl modification enzyme MnmG</fullName>
    </recommendedName>
    <alternativeName>
        <fullName evidence="10 11">Glucose-inhibited division protein A</fullName>
    </alternativeName>
</protein>
<dbReference type="GO" id="GO:0002098">
    <property type="term" value="P:tRNA wobble uridine modification"/>
    <property type="evidence" value="ECO:0007669"/>
    <property type="project" value="InterPro"/>
</dbReference>
<dbReference type="STRING" id="572547.Amico_0004"/>
<evidence type="ECO:0000256" key="3">
    <source>
        <dbReference type="ARBA" id="ARBA00007653"/>
    </source>
</evidence>
<comment type="similarity">
    <text evidence="3 11">Belongs to the MnmG family.</text>
</comment>
<keyword evidence="6 11" id="KW-0819">tRNA processing</keyword>
<evidence type="ECO:0000259" key="12">
    <source>
        <dbReference type="SMART" id="SM01228"/>
    </source>
</evidence>
<name>D5EC71_AMICL</name>
<comment type="function">
    <text evidence="2 11">NAD-binding protein involved in the addition of a carboxymethylaminomethyl (cmnm) group at the wobble position (U34) of certain tRNAs, forming tRNA-cmnm(5)s(2)U34.</text>
</comment>
<evidence type="ECO:0000256" key="4">
    <source>
        <dbReference type="ARBA" id="ARBA00020461"/>
    </source>
</evidence>
<dbReference type="GO" id="GO:0005829">
    <property type="term" value="C:cytosol"/>
    <property type="evidence" value="ECO:0007669"/>
    <property type="project" value="TreeGrafter"/>
</dbReference>
<comment type="cofactor">
    <cofactor evidence="1 11">
        <name>FAD</name>
        <dbReference type="ChEBI" id="CHEBI:57692"/>
    </cofactor>
</comment>
<proteinExistence type="inferred from homology"/>
<dbReference type="FunFam" id="1.10.150.570:FF:000001">
    <property type="entry name" value="tRNA uridine 5-carboxymethylaminomethyl modification enzyme MnmG"/>
    <property type="match status" value="1"/>
</dbReference>
<feature type="binding site" evidence="11">
    <location>
        <position position="368"/>
    </location>
    <ligand>
        <name>FAD</name>
        <dbReference type="ChEBI" id="CHEBI:57692"/>
    </ligand>
</feature>
<dbReference type="KEGG" id="aco:Amico_0004"/>
<dbReference type="Gene3D" id="1.10.10.1800">
    <property type="entry name" value="tRNA uridine 5-carboxymethylaminomethyl modification enzyme MnmG/GidA"/>
    <property type="match status" value="1"/>
</dbReference>
<dbReference type="OrthoDB" id="9815560at2"/>
<sequence>MEQKKYDVIVVGGGHAGCEASLAAARMGARTLMLNLYLDNTALMPCNPSIGGPAKGHLVREGNALGGEQARAADYSTMLVRWLNTSKGPAVQALRAQCDLRDYHDHFIWTIETTPNLEVHQDIVTDLWIENGSIRGVKTKYGFTYEAGAVILTTGTYLRGQVHIGLLNYSSGPMGQVPSTELSRSLLESGIEMGRMRTDTTPRLHIDTIDTSSLIEQKSAEEPLCFDLWGEKKTYTGYSCYLTRTNSYLHNIIRENLERSPLWTGRMSGLGPRYCPSIEDKIIRFPDKDSHLIFLEPVSRKNKEVYVQNFSTSLPYDIQVEIVHALPGCEKAQITRAGYAIEYDYVIPTQLAPSLETKNIRGLFCAGQINGTSGYEEAAAQGLIAGMNAVLYTRKEAPVVLKRSDAYIGVLIDDLVTKGTNEPYRMLTSRCEYRLLLRFDNADRRLAPIGRRMGLIDDVKWQILREKWAAVDHEKERLSNLRINPSEEVNDWLVRAGSSPLEESVRAIDLLCRPEVTYGAMRPFLPSIERPLTDEEAQSLAIEVKYAGYIERQQRQVIRLSKGEKVYIPEDFSYDEVPGLLSESRQKLEKIRPQNLAQASRISGVTPADIQLLSVYLETRRRRKERGITPSS</sequence>
<dbReference type="AlphaFoldDB" id="D5EC71"/>
<dbReference type="HAMAP" id="MF_00129">
    <property type="entry name" value="MnmG_GidA"/>
    <property type="match status" value="1"/>
</dbReference>
<dbReference type="NCBIfam" id="TIGR00136">
    <property type="entry name" value="mnmG_gidA"/>
    <property type="match status" value="1"/>
</dbReference>
<evidence type="ECO:0000313" key="13">
    <source>
        <dbReference type="EMBL" id="ADE56153.1"/>
    </source>
</evidence>
<evidence type="ECO:0000256" key="9">
    <source>
        <dbReference type="ARBA" id="ARBA00025948"/>
    </source>
</evidence>
<feature type="binding site" evidence="11">
    <location>
        <begin position="12"/>
        <end position="17"/>
    </location>
    <ligand>
        <name>FAD</name>
        <dbReference type="ChEBI" id="CHEBI:57692"/>
    </ligand>
</feature>
<dbReference type="InterPro" id="IPR040131">
    <property type="entry name" value="MnmG_N"/>
</dbReference>
<dbReference type="PRINTS" id="PR00411">
    <property type="entry name" value="PNDRDTASEI"/>
</dbReference>
<accession>D5EC71</accession>
<dbReference type="InterPro" id="IPR044920">
    <property type="entry name" value="MnmG_C_subdom_sf"/>
</dbReference>
<reference evidence="13 14" key="1">
    <citation type="journal article" date="2010" name="Stand. Genomic Sci.">
        <title>Complete genome sequence of Aminobacterium colombiense type strain (ALA-1).</title>
        <authorList>
            <person name="Chertkov O."/>
            <person name="Sikorski J."/>
            <person name="Brambilla E."/>
            <person name="Lapidus A."/>
            <person name="Copeland A."/>
            <person name="Glavina Del Rio T."/>
            <person name="Nolan M."/>
            <person name="Lucas S."/>
            <person name="Tice H."/>
            <person name="Cheng J.F."/>
            <person name="Han C."/>
            <person name="Detter J.C."/>
            <person name="Bruce D."/>
            <person name="Tapia R."/>
            <person name="Goodwin L."/>
            <person name="Pitluck S."/>
            <person name="Liolios K."/>
            <person name="Ivanova N."/>
            <person name="Mavromatis K."/>
            <person name="Ovchinnikova G."/>
            <person name="Pati A."/>
            <person name="Chen A."/>
            <person name="Palaniappan K."/>
            <person name="Land M."/>
            <person name="Hauser L."/>
            <person name="Chang Y.J."/>
            <person name="Jeffries C.D."/>
            <person name="Spring S."/>
            <person name="Rohde M."/>
            <person name="Goker M."/>
            <person name="Bristow J."/>
            <person name="Eisen J.A."/>
            <person name="Markowitz V."/>
            <person name="Hugenholtz P."/>
            <person name="Kyrpides N.C."/>
            <person name="Klenk H.P."/>
        </authorList>
    </citation>
    <scope>NUCLEOTIDE SEQUENCE [LARGE SCALE GENOMIC DNA]</scope>
    <source>
        <strain evidence="14">DSM 12261 / ALA-1</strain>
    </source>
</reference>
<dbReference type="Gene3D" id="1.10.150.570">
    <property type="entry name" value="GidA associated domain, C-terminal subdomain"/>
    <property type="match status" value="1"/>
</dbReference>
<dbReference type="InterPro" id="IPR020595">
    <property type="entry name" value="MnmG-rel_CS"/>
</dbReference>
<evidence type="ECO:0000256" key="8">
    <source>
        <dbReference type="ARBA" id="ARBA00023027"/>
    </source>
</evidence>
<dbReference type="FunFam" id="3.50.50.60:FF:000002">
    <property type="entry name" value="tRNA uridine 5-carboxymethylaminomethyl modification enzyme MnmG"/>
    <property type="match status" value="1"/>
</dbReference>
<dbReference type="InterPro" id="IPR047001">
    <property type="entry name" value="MnmG_C_subdom"/>
</dbReference>
<dbReference type="GO" id="GO:0050660">
    <property type="term" value="F:flavin adenine dinucleotide binding"/>
    <property type="evidence" value="ECO:0007669"/>
    <property type="project" value="UniProtKB-UniRule"/>
</dbReference>
<keyword evidence="8 11" id="KW-0520">NAD</keyword>
<dbReference type="PANTHER" id="PTHR11806:SF0">
    <property type="entry name" value="PROTEIN MTO1 HOMOLOG, MITOCHONDRIAL"/>
    <property type="match status" value="1"/>
</dbReference>
<dbReference type="EMBL" id="CP001997">
    <property type="protein sequence ID" value="ADE56153.1"/>
    <property type="molecule type" value="Genomic_DNA"/>
</dbReference>
<keyword evidence="11" id="KW-0963">Cytoplasm</keyword>